<evidence type="ECO:0000256" key="7">
    <source>
        <dbReference type="ARBA" id="ARBA00025737"/>
    </source>
</evidence>
<evidence type="ECO:0000256" key="1">
    <source>
        <dbReference type="ARBA" id="ARBA00001970"/>
    </source>
</evidence>
<keyword evidence="6" id="KW-0408">Iron</keyword>
<protein>
    <recommendedName>
        <fullName evidence="8">DyP dimeric alpha+beta barrel domain-containing protein</fullName>
    </recommendedName>
</protein>
<dbReference type="SUPFAM" id="SSF54909">
    <property type="entry name" value="Dimeric alpha+beta barrel"/>
    <property type="match status" value="1"/>
</dbReference>
<dbReference type="InterPro" id="IPR006314">
    <property type="entry name" value="Dyp_peroxidase"/>
</dbReference>
<keyword evidence="4" id="KW-0479">Metal-binding</keyword>
<gene>
    <name evidence="9" type="ORF">GYMLUDRAFT_208034</name>
</gene>
<dbReference type="Proteomes" id="UP000053593">
    <property type="component" value="Unassembled WGS sequence"/>
</dbReference>
<accession>A0A0D0BD83</accession>
<reference evidence="9 10" key="1">
    <citation type="submission" date="2014-04" db="EMBL/GenBank/DDBJ databases">
        <title>Evolutionary Origins and Diversification of the Mycorrhizal Mutualists.</title>
        <authorList>
            <consortium name="DOE Joint Genome Institute"/>
            <consortium name="Mycorrhizal Genomics Consortium"/>
            <person name="Kohler A."/>
            <person name="Kuo A."/>
            <person name="Nagy L.G."/>
            <person name="Floudas D."/>
            <person name="Copeland A."/>
            <person name="Barry K.W."/>
            <person name="Cichocki N."/>
            <person name="Veneault-Fourrey C."/>
            <person name="LaButti K."/>
            <person name="Lindquist E.A."/>
            <person name="Lipzen A."/>
            <person name="Lundell T."/>
            <person name="Morin E."/>
            <person name="Murat C."/>
            <person name="Riley R."/>
            <person name="Ohm R."/>
            <person name="Sun H."/>
            <person name="Tunlid A."/>
            <person name="Henrissat B."/>
            <person name="Grigoriev I.V."/>
            <person name="Hibbett D.S."/>
            <person name="Martin F."/>
        </authorList>
    </citation>
    <scope>NUCLEOTIDE SEQUENCE [LARGE SCALE GENOMIC DNA]</scope>
    <source>
        <strain evidence="9 10">FD-317 M1</strain>
    </source>
</reference>
<dbReference type="GO" id="GO:0004601">
    <property type="term" value="F:peroxidase activity"/>
    <property type="evidence" value="ECO:0007669"/>
    <property type="project" value="UniProtKB-KW"/>
</dbReference>
<keyword evidence="3" id="KW-0349">Heme</keyword>
<keyword evidence="10" id="KW-1185">Reference proteome</keyword>
<sequence length="536" mass="59044">MSISYSFHPHDPEIIPPRRLIIPSIHPESTPGKILFGGISREPLPDLKDVQGDVVYLFPKRAENFIFFRIADVPSFKKALAKFKPSSAHDTASFICEIAKHNRKGAQADGKPPIIKKASYRIAFSRMGMDYLDVRDETGDARFGHRAMRDDKDMLGDQMQWDPEFNKKDFDPVHGSANKDDGTALHALFGTSIKVVIVLGGRARPGDNAGHEHFGYKDGISQPALRKLTTARPGQIQVNCGVVIIGFKGDPVIDGAGQCPAWTKGGTVMVFRKLQQYVQLFNAYLEKNGARWKDFVPPVPESQALTDKQGEELWGARLIGRWKSGAPIALCPYNDNPEVAANADMNNNFNYTIDGVNGLTDLFCPFSAHTRKTVPRNIDPYVQRAFLESSMMVRAGLPYGPEVQPDEDPDKDLRGLLFVSYQSSLDQGFVRQTVSFANNDYFPITSLVPQHTGQDPIIGGPPAANTSAAVAEVKYDKPPEKEPKTGDLVNLATTSEGNIIQVSGFAKVRPTVFVTSRGGEYFFVLPISTVTKWASS</sequence>
<dbReference type="PANTHER" id="PTHR30521:SF4">
    <property type="entry name" value="DEFERROCHELATASE"/>
    <property type="match status" value="1"/>
</dbReference>
<dbReference type="NCBIfam" id="TIGR01413">
    <property type="entry name" value="Dyp_perox_fam"/>
    <property type="match status" value="1"/>
</dbReference>
<dbReference type="GO" id="GO:0046872">
    <property type="term" value="F:metal ion binding"/>
    <property type="evidence" value="ECO:0007669"/>
    <property type="project" value="UniProtKB-KW"/>
</dbReference>
<dbReference type="InterPro" id="IPR011008">
    <property type="entry name" value="Dimeric_a/b-barrel"/>
</dbReference>
<evidence type="ECO:0000313" key="9">
    <source>
        <dbReference type="EMBL" id="KIK52446.1"/>
    </source>
</evidence>
<evidence type="ECO:0000256" key="4">
    <source>
        <dbReference type="ARBA" id="ARBA00022723"/>
    </source>
</evidence>
<dbReference type="Pfam" id="PF21105">
    <property type="entry name" value="DyP_N"/>
    <property type="match status" value="1"/>
</dbReference>
<dbReference type="InterPro" id="IPR049509">
    <property type="entry name" value="DyP_N"/>
</dbReference>
<dbReference type="AlphaFoldDB" id="A0A0D0BD83"/>
<dbReference type="EMBL" id="KN834843">
    <property type="protein sequence ID" value="KIK52446.1"/>
    <property type="molecule type" value="Genomic_DNA"/>
</dbReference>
<feature type="domain" description="DyP dimeric alpha+beta barrel" evidence="8">
    <location>
        <begin position="49"/>
        <end position="205"/>
    </location>
</feature>
<dbReference type="PROSITE" id="PS51404">
    <property type="entry name" value="DYP_PEROXIDASE"/>
    <property type="match status" value="1"/>
</dbReference>
<keyword evidence="5" id="KW-0560">Oxidoreductase</keyword>
<dbReference type="GO" id="GO:0005829">
    <property type="term" value="C:cytosol"/>
    <property type="evidence" value="ECO:0007669"/>
    <property type="project" value="TreeGrafter"/>
</dbReference>
<evidence type="ECO:0000259" key="8">
    <source>
        <dbReference type="Pfam" id="PF21105"/>
    </source>
</evidence>
<comment type="similarity">
    <text evidence="7">Belongs to the DyP-type peroxidase family.</text>
</comment>
<name>A0A0D0BD83_9AGAR</name>
<dbReference type="PANTHER" id="PTHR30521">
    <property type="entry name" value="DEFERROCHELATASE/PEROXIDASE"/>
    <property type="match status" value="1"/>
</dbReference>
<proteinExistence type="inferred from homology"/>
<dbReference type="OrthoDB" id="3207336at2759"/>
<evidence type="ECO:0000256" key="2">
    <source>
        <dbReference type="ARBA" id="ARBA00022559"/>
    </source>
</evidence>
<evidence type="ECO:0000256" key="3">
    <source>
        <dbReference type="ARBA" id="ARBA00022617"/>
    </source>
</evidence>
<comment type="cofactor">
    <cofactor evidence="1">
        <name>heme b</name>
        <dbReference type="ChEBI" id="CHEBI:60344"/>
    </cofactor>
</comment>
<dbReference type="GO" id="GO:0020037">
    <property type="term" value="F:heme binding"/>
    <property type="evidence" value="ECO:0007669"/>
    <property type="project" value="InterPro"/>
</dbReference>
<keyword evidence="2" id="KW-0575">Peroxidase</keyword>
<evidence type="ECO:0000313" key="10">
    <source>
        <dbReference type="Proteomes" id="UP000053593"/>
    </source>
</evidence>
<evidence type="ECO:0000256" key="6">
    <source>
        <dbReference type="ARBA" id="ARBA00023004"/>
    </source>
</evidence>
<evidence type="ECO:0000256" key="5">
    <source>
        <dbReference type="ARBA" id="ARBA00023002"/>
    </source>
</evidence>
<organism evidence="9 10">
    <name type="scientific">Collybiopsis luxurians FD-317 M1</name>
    <dbReference type="NCBI Taxonomy" id="944289"/>
    <lineage>
        <taxon>Eukaryota</taxon>
        <taxon>Fungi</taxon>
        <taxon>Dikarya</taxon>
        <taxon>Basidiomycota</taxon>
        <taxon>Agaricomycotina</taxon>
        <taxon>Agaricomycetes</taxon>
        <taxon>Agaricomycetidae</taxon>
        <taxon>Agaricales</taxon>
        <taxon>Marasmiineae</taxon>
        <taxon>Omphalotaceae</taxon>
        <taxon>Collybiopsis</taxon>
        <taxon>Collybiopsis luxurians</taxon>
    </lineage>
</organism>
<dbReference type="HOGENOM" id="CLU_015125_0_0_1"/>